<accession>A0A6L6XV29</accession>
<evidence type="ECO:0000313" key="3">
    <source>
        <dbReference type="EMBL" id="MVQ50527.1"/>
    </source>
</evidence>
<dbReference type="Pfam" id="PF01814">
    <property type="entry name" value="Hemerythrin"/>
    <property type="match status" value="1"/>
</dbReference>
<dbReference type="Gene3D" id="1.20.120.520">
    <property type="entry name" value="nmb1532 protein domain like"/>
    <property type="match status" value="1"/>
</dbReference>
<comment type="caution">
    <text evidence="3">The sequence shown here is derived from an EMBL/GenBank/DDBJ whole genome shotgun (WGS) entry which is preliminary data.</text>
</comment>
<dbReference type="InterPro" id="IPR012312">
    <property type="entry name" value="Hemerythrin-like"/>
</dbReference>
<dbReference type="PANTHER" id="PTHR35585">
    <property type="entry name" value="HHE DOMAIN PROTEIN (AFU_ORTHOLOGUE AFUA_4G00730)"/>
    <property type="match status" value="1"/>
</dbReference>
<reference evidence="3 4" key="1">
    <citation type="submission" date="2019-12" db="EMBL/GenBank/DDBJ databases">
        <authorList>
            <person name="Huq M.A."/>
        </authorList>
    </citation>
    <scope>NUCLEOTIDE SEQUENCE [LARGE SCALE GENOMIC DNA]</scope>
    <source>
        <strain evidence="3 4">MAH-18</strain>
    </source>
</reference>
<evidence type="ECO:0000256" key="1">
    <source>
        <dbReference type="SAM" id="MobiDB-lite"/>
    </source>
</evidence>
<protein>
    <submittedName>
        <fullName evidence="3">Hemerythrin domain-containing protein</fullName>
    </submittedName>
</protein>
<sequence length="166" mass="18923">MSTDAIVMLKDDHKQILRAFRAFEGAGDAAHKTKGRLVDQIIELLTVHTYIENEVMYPRVRELVPDLEDDVLESYEEHHVADVLVMELAGMKPEDERFTAKTTVLIENVRHHIEEEEDEWFPQVREALGRKVLQEIGAQMAEARKRAPRSPAQPGALKKTVDAIIS</sequence>
<dbReference type="EMBL" id="WSEK01000004">
    <property type="protein sequence ID" value="MVQ50527.1"/>
    <property type="molecule type" value="Genomic_DNA"/>
</dbReference>
<dbReference type="Proteomes" id="UP000473525">
    <property type="component" value="Unassembled WGS sequence"/>
</dbReference>
<keyword evidence="4" id="KW-1185">Reference proteome</keyword>
<dbReference type="AlphaFoldDB" id="A0A6L6XV29"/>
<gene>
    <name evidence="3" type="ORF">GON03_15175</name>
</gene>
<name>A0A6L6XV29_9ACTN</name>
<dbReference type="PANTHER" id="PTHR35585:SF1">
    <property type="entry name" value="HHE DOMAIN PROTEIN (AFU_ORTHOLOGUE AFUA_4G00730)"/>
    <property type="match status" value="1"/>
</dbReference>
<organism evidence="3 4">
    <name type="scientific">Nocardioides agri</name>
    <dbReference type="NCBI Taxonomy" id="2682843"/>
    <lineage>
        <taxon>Bacteria</taxon>
        <taxon>Bacillati</taxon>
        <taxon>Actinomycetota</taxon>
        <taxon>Actinomycetes</taxon>
        <taxon>Propionibacteriales</taxon>
        <taxon>Nocardioidaceae</taxon>
        <taxon>Nocardioides</taxon>
    </lineage>
</organism>
<evidence type="ECO:0000313" key="4">
    <source>
        <dbReference type="Proteomes" id="UP000473525"/>
    </source>
</evidence>
<evidence type="ECO:0000259" key="2">
    <source>
        <dbReference type="Pfam" id="PF01814"/>
    </source>
</evidence>
<feature type="region of interest" description="Disordered" evidence="1">
    <location>
        <begin position="142"/>
        <end position="166"/>
    </location>
</feature>
<dbReference type="RefSeq" id="WP_157343614.1">
    <property type="nucleotide sequence ID" value="NZ_WSEK01000004.1"/>
</dbReference>
<feature type="domain" description="Hemerythrin-like" evidence="2">
    <location>
        <begin position="5"/>
        <end position="123"/>
    </location>
</feature>
<proteinExistence type="predicted"/>